<name>A0AAD6N4K7_PENCN</name>
<reference evidence="1" key="1">
    <citation type="journal article" date="2023" name="IMA Fungus">
        <title>Comparative genomic study of the Penicillium genus elucidates a diverse pangenome and 15 lateral gene transfer events.</title>
        <authorList>
            <person name="Petersen C."/>
            <person name="Sorensen T."/>
            <person name="Nielsen M.R."/>
            <person name="Sondergaard T.E."/>
            <person name="Sorensen J.L."/>
            <person name="Fitzpatrick D.A."/>
            <person name="Frisvad J.C."/>
            <person name="Nielsen K.L."/>
        </authorList>
    </citation>
    <scope>NUCLEOTIDE SEQUENCE</scope>
    <source>
        <strain evidence="1">IBT 15450</strain>
    </source>
</reference>
<dbReference type="SMART" id="SM00135">
    <property type="entry name" value="LY"/>
    <property type="match status" value="5"/>
</dbReference>
<organism evidence="1 2">
    <name type="scientific">Penicillium canescens</name>
    <dbReference type="NCBI Taxonomy" id="5083"/>
    <lineage>
        <taxon>Eukaryota</taxon>
        <taxon>Fungi</taxon>
        <taxon>Dikarya</taxon>
        <taxon>Ascomycota</taxon>
        <taxon>Pezizomycotina</taxon>
        <taxon>Eurotiomycetes</taxon>
        <taxon>Eurotiomycetidae</taxon>
        <taxon>Eurotiales</taxon>
        <taxon>Aspergillaceae</taxon>
        <taxon>Penicillium</taxon>
    </lineage>
</organism>
<comment type="caution">
    <text evidence="1">The sequence shown here is derived from an EMBL/GenBank/DDBJ whole genome shotgun (WGS) entry which is preliminary data.</text>
</comment>
<protein>
    <recommendedName>
        <fullName evidence="3">3-hydroxyacyl-CoA dehydrogenase</fullName>
    </recommendedName>
</protein>
<dbReference type="InterPro" id="IPR000033">
    <property type="entry name" value="LDLR_classB_rpt"/>
</dbReference>
<dbReference type="InterPro" id="IPR050778">
    <property type="entry name" value="Cueball_EGF_LRP_Nidogen"/>
</dbReference>
<accession>A0AAD6N4K7</accession>
<dbReference type="InterPro" id="IPR011042">
    <property type="entry name" value="6-blade_b-propeller_TolB-like"/>
</dbReference>
<dbReference type="Proteomes" id="UP001219568">
    <property type="component" value="Unassembled WGS sequence"/>
</dbReference>
<proteinExistence type="predicted"/>
<dbReference type="PANTHER" id="PTHR46513">
    <property type="entry name" value="VITELLOGENIN RECEPTOR-LIKE PROTEIN-RELATED-RELATED"/>
    <property type="match status" value="1"/>
</dbReference>
<evidence type="ECO:0008006" key="3">
    <source>
        <dbReference type="Google" id="ProtNLM"/>
    </source>
</evidence>
<reference evidence="1" key="2">
    <citation type="submission" date="2023-01" db="EMBL/GenBank/DDBJ databases">
        <authorList>
            <person name="Petersen C."/>
        </authorList>
    </citation>
    <scope>NUCLEOTIDE SEQUENCE</scope>
    <source>
        <strain evidence="1">IBT 15450</strain>
    </source>
</reference>
<dbReference type="EMBL" id="JAQJZL010000014">
    <property type="protein sequence ID" value="KAJ6029952.1"/>
    <property type="molecule type" value="Genomic_DNA"/>
</dbReference>
<gene>
    <name evidence="1" type="ORF">N7460_010218</name>
</gene>
<sequence>MKLYLLDAGIKCLDAPFDSGRIIVWEPGTAALHEIVGKQRLPDGIIFSRREDRLYWTNMGIPDQNDGSILSCNPDGSDVQQVLAPGKVHTPKQLKFDHDSGKLYFADREGLRVMRCNTDGSELETLIQAGDWQMQRHKEDKSRWCVGVAISTQNGKLYWSQKGPSKGSAGRIFAANISIPTGYNAENRPDITCLVGGLPEPVDLHYEEQSSTLYWTDRGELPLGNTLNYLNISDLQASGASGHHILAYHFNEAIGLTMNYHDQAIYVTDLGGGIYRCSQDGSGKRRMYVGEESAFTGITMSNEV</sequence>
<dbReference type="Gene3D" id="2.120.10.30">
    <property type="entry name" value="TolB, C-terminal domain"/>
    <property type="match status" value="2"/>
</dbReference>
<evidence type="ECO:0000313" key="2">
    <source>
        <dbReference type="Proteomes" id="UP001219568"/>
    </source>
</evidence>
<keyword evidence="2" id="KW-1185">Reference proteome</keyword>
<evidence type="ECO:0000313" key="1">
    <source>
        <dbReference type="EMBL" id="KAJ6029952.1"/>
    </source>
</evidence>
<dbReference type="SUPFAM" id="SSF63825">
    <property type="entry name" value="YWTD domain"/>
    <property type="match status" value="1"/>
</dbReference>
<dbReference type="AlphaFoldDB" id="A0AAD6N4K7"/>